<evidence type="ECO:0000256" key="7">
    <source>
        <dbReference type="ARBA" id="ARBA00022833"/>
    </source>
</evidence>
<dbReference type="SMART" id="SM00487">
    <property type="entry name" value="DEXDc"/>
    <property type="match status" value="1"/>
</dbReference>
<dbReference type="PANTHER" id="PTHR30580:SF0">
    <property type="entry name" value="PRIMOSOMAL PROTEIN N"/>
    <property type="match status" value="1"/>
</dbReference>
<dbReference type="RefSeq" id="WP_213237289.1">
    <property type="nucleotide sequence ID" value="NZ_JAHBCL010000020.1"/>
</dbReference>
<feature type="binding site" evidence="11">
    <location>
        <position position="519"/>
    </location>
    <ligand>
        <name>Zn(2+)</name>
        <dbReference type="ChEBI" id="CHEBI:29105"/>
        <label>1</label>
    </ligand>
</feature>
<evidence type="ECO:0000256" key="4">
    <source>
        <dbReference type="ARBA" id="ARBA00022741"/>
    </source>
</evidence>
<dbReference type="SMART" id="SM00490">
    <property type="entry name" value="HELICc"/>
    <property type="match status" value="1"/>
</dbReference>
<keyword evidence="2 11" id="KW-0235">DNA replication</keyword>
<evidence type="ECO:0000256" key="10">
    <source>
        <dbReference type="ARBA" id="ARBA00023235"/>
    </source>
</evidence>
<evidence type="ECO:0000256" key="2">
    <source>
        <dbReference type="ARBA" id="ARBA00022705"/>
    </source>
</evidence>
<keyword evidence="9 11" id="KW-0238">DNA-binding</keyword>
<feature type="binding site" evidence="11">
    <location>
        <position position="546"/>
    </location>
    <ligand>
        <name>Zn(2+)</name>
        <dbReference type="ChEBI" id="CHEBI:29105"/>
        <label>2</label>
    </ligand>
</feature>
<feature type="binding site" evidence="11">
    <location>
        <position position="543"/>
    </location>
    <ligand>
        <name>Zn(2+)</name>
        <dbReference type="ChEBI" id="CHEBI:29105"/>
        <label>2</label>
    </ligand>
</feature>
<gene>
    <name evidence="11 14" type="primary">priA</name>
    <name evidence="14" type="ORF">KHM83_12160</name>
</gene>
<feature type="binding site" evidence="11">
    <location>
        <position position="528"/>
    </location>
    <ligand>
        <name>Zn(2+)</name>
        <dbReference type="ChEBI" id="CHEBI:29105"/>
        <label>2</label>
    </ligand>
</feature>
<dbReference type="Pfam" id="PF00270">
    <property type="entry name" value="DEAD"/>
    <property type="match status" value="1"/>
</dbReference>
<feature type="binding site" evidence="11">
    <location>
        <position position="559"/>
    </location>
    <ligand>
        <name>Zn(2+)</name>
        <dbReference type="ChEBI" id="CHEBI:29105"/>
        <label>1</label>
    </ligand>
</feature>
<evidence type="ECO:0000256" key="6">
    <source>
        <dbReference type="ARBA" id="ARBA00022806"/>
    </source>
</evidence>
<keyword evidence="5 11" id="KW-0378">Hydrolase</keyword>
<dbReference type="InterPro" id="IPR005259">
    <property type="entry name" value="PriA"/>
</dbReference>
<comment type="caution">
    <text evidence="14">The sequence shown here is derived from an EMBL/GenBank/DDBJ whole genome shotgun (WGS) entry which is preliminary data.</text>
</comment>
<keyword evidence="7 11" id="KW-0862">Zinc</keyword>
<name>A0ABS5PQI9_9FIRM</name>
<dbReference type="CDD" id="cd18804">
    <property type="entry name" value="SF2_C_priA"/>
    <property type="match status" value="1"/>
</dbReference>
<comment type="subunit">
    <text evidence="11">Component of the replication restart primosome.</text>
</comment>
<evidence type="ECO:0000256" key="5">
    <source>
        <dbReference type="ARBA" id="ARBA00022801"/>
    </source>
</evidence>
<keyword evidence="1 11" id="KW-0639">Primosome</keyword>
<evidence type="ECO:0000259" key="12">
    <source>
        <dbReference type="PROSITE" id="PS51192"/>
    </source>
</evidence>
<evidence type="ECO:0000313" key="14">
    <source>
        <dbReference type="EMBL" id="MBS7527429.1"/>
    </source>
</evidence>
<comment type="similarity">
    <text evidence="11">Belongs to the helicase family. PriA subfamily.</text>
</comment>
<keyword evidence="3 11" id="KW-0479">Metal-binding</keyword>
<dbReference type="Gene3D" id="3.40.50.300">
    <property type="entry name" value="P-loop containing nucleotide triphosphate hydrolases"/>
    <property type="match status" value="2"/>
</dbReference>
<dbReference type="EMBL" id="JAHBCL010000020">
    <property type="protein sequence ID" value="MBS7527429.1"/>
    <property type="molecule type" value="Genomic_DNA"/>
</dbReference>
<reference evidence="14 15" key="1">
    <citation type="submission" date="2021-05" db="EMBL/GenBank/DDBJ databases">
        <title>Fusibacter ferrireducens sp. nov., an anaerobic, sulfur- and Fe-reducing bacterium isolated from the mangrove sediment.</title>
        <authorList>
            <person name="Qiu D."/>
        </authorList>
    </citation>
    <scope>NUCLEOTIDE SEQUENCE [LARGE SCALE GENOMIC DNA]</scope>
    <source>
        <strain evidence="14 15">DSM 12116</strain>
    </source>
</reference>
<keyword evidence="6 11" id="KW-0347">Helicase</keyword>
<dbReference type="InterPro" id="IPR041222">
    <property type="entry name" value="PriA_3primeBD"/>
</dbReference>
<feature type="binding site" evidence="11">
    <location>
        <position position="525"/>
    </location>
    <ligand>
        <name>Zn(2+)</name>
        <dbReference type="ChEBI" id="CHEBI:29105"/>
        <label>2</label>
    </ligand>
</feature>
<dbReference type="Gene3D" id="3.40.1440.60">
    <property type="entry name" value="PriA, 3(prime) DNA-binding domain"/>
    <property type="match status" value="1"/>
</dbReference>
<comment type="cofactor">
    <cofactor evidence="11">
        <name>Zn(2+)</name>
        <dbReference type="ChEBI" id="CHEBI:29105"/>
    </cofactor>
    <text evidence="11">Binds 2 zinc ions per subunit.</text>
</comment>
<evidence type="ECO:0000256" key="9">
    <source>
        <dbReference type="ARBA" id="ARBA00023125"/>
    </source>
</evidence>
<dbReference type="PROSITE" id="PS51194">
    <property type="entry name" value="HELICASE_CTER"/>
    <property type="match status" value="1"/>
</dbReference>
<dbReference type="Proteomes" id="UP000746471">
    <property type="component" value="Unassembled WGS sequence"/>
</dbReference>
<feature type="binding site" evidence="11">
    <location>
        <position position="516"/>
    </location>
    <ligand>
        <name>Zn(2+)</name>
        <dbReference type="ChEBI" id="CHEBI:29105"/>
        <label>1</label>
    </ligand>
</feature>
<proteinExistence type="inferred from homology"/>
<keyword evidence="4 11" id="KW-0547">Nucleotide-binding</keyword>
<dbReference type="PANTHER" id="PTHR30580">
    <property type="entry name" value="PRIMOSOMAL PROTEIN N"/>
    <property type="match status" value="1"/>
</dbReference>
<dbReference type="InterPro" id="IPR027417">
    <property type="entry name" value="P-loop_NTPase"/>
</dbReference>
<comment type="function">
    <text evidence="11">Initiates the restart of stalled replication forks, which reloads the replicative helicase on sites other than the origin of replication. Recognizes and binds to abandoned replication forks and remodels them to uncover a helicase loading site. Promotes assembly of the primosome at these replication forks.</text>
</comment>
<evidence type="ECO:0000259" key="13">
    <source>
        <dbReference type="PROSITE" id="PS51194"/>
    </source>
</evidence>
<dbReference type="Pfam" id="PF18074">
    <property type="entry name" value="PriA_C"/>
    <property type="match status" value="1"/>
</dbReference>
<keyword evidence="8 11" id="KW-0067">ATP-binding</keyword>
<accession>A0ABS5PQI9</accession>
<dbReference type="InterPro" id="IPR014001">
    <property type="entry name" value="Helicase_ATP-bd"/>
</dbReference>
<dbReference type="Pfam" id="PF18319">
    <property type="entry name" value="Zn_ribbon_PriA"/>
    <property type="match status" value="1"/>
</dbReference>
<dbReference type="PROSITE" id="PS51192">
    <property type="entry name" value="HELICASE_ATP_BIND_1"/>
    <property type="match status" value="1"/>
</dbReference>
<dbReference type="InterPro" id="IPR042115">
    <property type="entry name" value="PriA_3primeBD_sf"/>
</dbReference>
<dbReference type="Pfam" id="PF00271">
    <property type="entry name" value="Helicase_C"/>
    <property type="match status" value="1"/>
</dbReference>
<protein>
    <recommendedName>
        <fullName evidence="11">Replication restart protein PriA</fullName>
    </recommendedName>
    <alternativeName>
        <fullName evidence="11">ATP-dependent DNA helicase PriA</fullName>
        <ecNumber evidence="11">5.6.2.4</ecNumber>
    </alternativeName>
    <alternativeName>
        <fullName evidence="11">DNA 3'-5' helicase PriA</fullName>
    </alternativeName>
</protein>
<dbReference type="InterPro" id="IPR001650">
    <property type="entry name" value="Helicase_C-like"/>
</dbReference>
<sequence>MYAEIIVLRNHANLDQLFTYTVPLNLEAVITVGSRVMVPFGGESLEGVVWHLAHETSVEAAKLKAILFCFEPTLSLPETLLNVTAFMKETYLSTHAEVLQLLLPTGTLVEAVQQYTFITDEPLAHTKATPSIKQLASWIQDAGVCEENMIDIPFSQALVKRNLKQLVALNVLSEKTVYVQKVKDRYVSRYHAEDITDQTRASIPAHYHAKHRALDYLIKHPDGKLSVLREGARISKSVIDWLKHDGLIKVTEVEDRRMPSFMESVSAKKSVQLSPDQTTVVGAVRKHFLEAPTMPVLLRGVTGSGKTEVYMALIDSMLKVGRRAIYLVPEIALTPQMVSRLAKRFGASRIALMHSKLSAGERFDQWKAMREGSVDIVIGARSAIFAPIDNIGIIIIDESHEHSYRSERRPKFDTYEIAKYRALQEKALLIEGSATPSIDSVHEVLNGRRQMFALEKRYNVHEPPKPEIIDMRQELTAGNRTILSRRLYEAIEERLERGEQSIIFLNRTGHSTFVTCRSCGYTLTCPNCDITLTYHKHENKMSCHYCQYESFVPRNCPSCGSSYFKHFGVGTEKLEETLKKFFPHATIGRMDRTTTSRKGSFEAILERVETEEIDILVGTQMIAKGLDFENVTLVGIISVDLLMNMPHFQAGEMTYQMVQQVSGRAGRGALPGEVILQTYQPEHYAINCETYHAFYEHEIALRQRLNYPPFCRMVNLLFLSRSEATAEDYAEKTFQYLKANLFKKDLHSMVEIFPAHPALLKKIDGNYRFQVLMKVQSEGYEAVKGWVDKLQTRFVSISDCKINIDLNAKNIL</sequence>
<organism evidence="14 15">
    <name type="scientific">Fusibacter paucivorans</name>
    <dbReference type="NCBI Taxonomy" id="76009"/>
    <lineage>
        <taxon>Bacteria</taxon>
        <taxon>Bacillati</taxon>
        <taxon>Bacillota</taxon>
        <taxon>Clostridia</taxon>
        <taxon>Eubacteriales</taxon>
        <taxon>Eubacteriales Family XII. Incertae Sedis</taxon>
        <taxon>Fusibacter</taxon>
    </lineage>
</organism>
<dbReference type="InterPro" id="IPR041236">
    <property type="entry name" value="PriA_C"/>
</dbReference>
<evidence type="ECO:0000256" key="8">
    <source>
        <dbReference type="ARBA" id="ARBA00022840"/>
    </source>
</evidence>
<keyword evidence="10 11" id="KW-0413">Isomerase</keyword>
<evidence type="ECO:0000313" key="15">
    <source>
        <dbReference type="Proteomes" id="UP000746471"/>
    </source>
</evidence>
<comment type="catalytic activity">
    <reaction evidence="11">
        <text>Couples ATP hydrolysis with the unwinding of duplex DNA by translocating in the 3'-5' direction.</text>
        <dbReference type="EC" id="5.6.2.4"/>
    </reaction>
</comment>
<feature type="domain" description="Helicase ATP-binding" evidence="12">
    <location>
        <begin position="287"/>
        <end position="454"/>
    </location>
</feature>
<feature type="domain" description="Helicase C-terminal" evidence="13">
    <location>
        <begin position="483"/>
        <end position="707"/>
    </location>
</feature>
<dbReference type="HAMAP" id="MF_00983">
    <property type="entry name" value="PriA"/>
    <property type="match status" value="1"/>
</dbReference>
<evidence type="ECO:0000256" key="1">
    <source>
        <dbReference type="ARBA" id="ARBA00022515"/>
    </source>
</evidence>
<dbReference type="SUPFAM" id="SSF52540">
    <property type="entry name" value="P-loop containing nucleoside triphosphate hydrolases"/>
    <property type="match status" value="1"/>
</dbReference>
<dbReference type="Pfam" id="PF17764">
    <property type="entry name" value="PriA_3primeBD"/>
    <property type="match status" value="1"/>
</dbReference>
<evidence type="ECO:0000256" key="3">
    <source>
        <dbReference type="ARBA" id="ARBA00022723"/>
    </source>
</evidence>
<dbReference type="NCBIfam" id="TIGR00595">
    <property type="entry name" value="priA"/>
    <property type="match status" value="1"/>
</dbReference>
<comment type="catalytic activity">
    <reaction evidence="11">
        <text>ATP + H2O = ADP + phosphate + H(+)</text>
        <dbReference type="Rhea" id="RHEA:13065"/>
        <dbReference type="ChEBI" id="CHEBI:15377"/>
        <dbReference type="ChEBI" id="CHEBI:15378"/>
        <dbReference type="ChEBI" id="CHEBI:30616"/>
        <dbReference type="ChEBI" id="CHEBI:43474"/>
        <dbReference type="ChEBI" id="CHEBI:456216"/>
        <dbReference type="EC" id="5.6.2.4"/>
    </reaction>
</comment>
<dbReference type="EC" id="5.6.2.4" evidence="11"/>
<evidence type="ECO:0000256" key="11">
    <source>
        <dbReference type="HAMAP-Rule" id="MF_00983"/>
    </source>
</evidence>
<keyword evidence="15" id="KW-1185">Reference proteome</keyword>
<dbReference type="InterPro" id="IPR040498">
    <property type="entry name" value="PriA_CRR"/>
</dbReference>
<feature type="binding site" evidence="11">
    <location>
        <position position="556"/>
    </location>
    <ligand>
        <name>Zn(2+)</name>
        <dbReference type="ChEBI" id="CHEBI:29105"/>
        <label>1</label>
    </ligand>
</feature>
<dbReference type="InterPro" id="IPR011545">
    <property type="entry name" value="DEAD/DEAH_box_helicase_dom"/>
</dbReference>